<evidence type="ECO:0000256" key="5">
    <source>
        <dbReference type="PROSITE-ProRule" id="PRU00169"/>
    </source>
</evidence>
<protein>
    <submittedName>
        <fullName evidence="8">LuxR family transcriptional regulator</fullName>
    </submittedName>
</protein>
<dbReference type="Gene3D" id="3.40.50.2300">
    <property type="match status" value="1"/>
</dbReference>
<dbReference type="SMART" id="SM00421">
    <property type="entry name" value="HTH_LUXR"/>
    <property type="match status" value="1"/>
</dbReference>
<accession>A0ABR4ZL25</accession>
<dbReference type="InterPro" id="IPR011006">
    <property type="entry name" value="CheY-like_superfamily"/>
</dbReference>
<dbReference type="EMBL" id="JNFP01000004">
    <property type="protein sequence ID" value="KIA66097.1"/>
    <property type="molecule type" value="Genomic_DNA"/>
</dbReference>
<dbReference type="PANTHER" id="PTHR43214:SF24">
    <property type="entry name" value="TRANSCRIPTIONAL REGULATORY PROTEIN NARL-RELATED"/>
    <property type="match status" value="1"/>
</dbReference>
<dbReference type="Pfam" id="PF00072">
    <property type="entry name" value="Response_reg"/>
    <property type="match status" value="1"/>
</dbReference>
<feature type="domain" description="Response regulatory" evidence="7">
    <location>
        <begin position="8"/>
        <end position="125"/>
    </location>
</feature>
<evidence type="ECO:0000259" key="7">
    <source>
        <dbReference type="PROSITE" id="PS50110"/>
    </source>
</evidence>
<keyword evidence="3" id="KW-0238">DNA-binding</keyword>
<sequence>MGGDAVIAVLVVDDDPLVRTGLRAILDAERDIEVVGEAQDGSEVLDRVRATRPDIVLMDVRMPTVDGIAATRNLLAALTIPPKVVVITTFENDSYVYDALRVGATGFLLKRARPEEFVQAVRTVATGDSVLFPSAIRALVAARPPLPNNVLAQAKLTDRETEVLHAMARGLTNAEIATSMFLGIETVKTHVRNVLMKLRARDRTQAVITAYESGFITPGR</sequence>
<dbReference type="CDD" id="cd06170">
    <property type="entry name" value="LuxR_C_like"/>
    <property type="match status" value="1"/>
</dbReference>
<dbReference type="InterPro" id="IPR058245">
    <property type="entry name" value="NreC/VraR/RcsB-like_REC"/>
</dbReference>
<dbReference type="PRINTS" id="PR00038">
    <property type="entry name" value="HTHLUXR"/>
</dbReference>
<dbReference type="SMART" id="SM00448">
    <property type="entry name" value="REC"/>
    <property type="match status" value="1"/>
</dbReference>
<evidence type="ECO:0000313" key="8">
    <source>
        <dbReference type="EMBL" id="KIA66097.1"/>
    </source>
</evidence>
<dbReference type="RefSeq" id="WP_043665068.1">
    <property type="nucleotide sequence ID" value="NZ_BDCI01000002.1"/>
</dbReference>
<comment type="caution">
    <text evidence="8">The sequence shown here is derived from an EMBL/GenBank/DDBJ whole genome shotgun (WGS) entry which is preliminary data.</text>
</comment>
<dbReference type="PROSITE" id="PS00622">
    <property type="entry name" value="HTH_LUXR_1"/>
    <property type="match status" value="1"/>
</dbReference>
<reference evidence="8 9" key="1">
    <citation type="journal article" date="2014" name="Int. J. Syst. Evol. Microbiol.">
        <title>Nocardia vulneris sp. nov., isolated from wounds of human patients in North America.</title>
        <authorList>
            <person name="Lasker B.A."/>
            <person name="Bell M."/>
            <person name="Klenk H.P."/>
            <person name="Sproer C."/>
            <person name="Schumann C."/>
            <person name="Schumann P."/>
            <person name="Brown J.M."/>
        </authorList>
    </citation>
    <scope>NUCLEOTIDE SEQUENCE [LARGE SCALE GENOMIC DNA]</scope>
    <source>
        <strain evidence="8 9">W9851</strain>
    </source>
</reference>
<evidence type="ECO:0000256" key="2">
    <source>
        <dbReference type="ARBA" id="ARBA00023015"/>
    </source>
</evidence>
<evidence type="ECO:0000313" key="9">
    <source>
        <dbReference type="Proteomes" id="UP000031364"/>
    </source>
</evidence>
<name>A0ABR4ZL25_9NOCA</name>
<feature type="domain" description="HTH luxR-type" evidence="6">
    <location>
        <begin position="149"/>
        <end position="214"/>
    </location>
</feature>
<evidence type="ECO:0000256" key="3">
    <source>
        <dbReference type="ARBA" id="ARBA00023125"/>
    </source>
</evidence>
<dbReference type="InterPro" id="IPR016032">
    <property type="entry name" value="Sig_transdc_resp-reg_C-effctor"/>
</dbReference>
<dbReference type="PROSITE" id="PS50043">
    <property type="entry name" value="HTH_LUXR_2"/>
    <property type="match status" value="1"/>
</dbReference>
<dbReference type="PANTHER" id="PTHR43214">
    <property type="entry name" value="TWO-COMPONENT RESPONSE REGULATOR"/>
    <property type="match status" value="1"/>
</dbReference>
<evidence type="ECO:0000256" key="1">
    <source>
        <dbReference type="ARBA" id="ARBA00022553"/>
    </source>
</evidence>
<dbReference type="SUPFAM" id="SSF46894">
    <property type="entry name" value="C-terminal effector domain of the bipartite response regulators"/>
    <property type="match status" value="1"/>
</dbReference>
<keyword evidence="4" id="KW-0804">Transcription</keyword>
<dbReference type="PROSITE" id="PS50110">
    <property type="entry name" value="RESPONSE_REGULATORY"/>
    <property type="match status" value="1"/>
</dbReference>
<dbReference type="Pfam" id="PF00196">
    <property type="entry name" value="GerE"/>
    <property type="match status" value="1"/>
</dbReference>
<keyword evidence="9" id="KW-1185">Reference proteome</keyword>
<feature type="modified residue" description="4-aspartylphosphate" evidence="5">
    <location>
        <position position="59"/>
    </location>
</feature>
<dbReference type="InterPro" id="IPR000792">
    <property type="entry name" value="Tscrpt_reg_LuxR_C"/>
</dbReference>
<proteinExistence type="predicted"/>
<dbReference type="InterPro" id="IPR001789">
    <property type="entry name" value="Sig_transdc_resp-reg_receiver"/>
</dbReference>
<organism evidence="8 9">
    <name type="scientific">Nocardia vulneris</name>
    <dbReference type="NCBI Taxonomy" id="1141657"/>
    <lineage>
        <taxon>Bacteria</taxon>
        <taxon>Bacillati</taxon>
        <taxon>Actinomycetota</taxon>
        <taxon>Actinomycetes</taxon>
        <taxon>Mycobacteriales</taxon>
        <taxon>Nocardiaceae</taxon>
        <taxon>Nocardia</taxon>
    </lineage>
</organism>
<keyword evidence="1 5" id="KW-0597">Phosphoprotein</keyword>
<evidence type="ECO:0000256" key="4">
    <source>
        <dbReference type="ARBA" id="ARBA00023163"/>
    </source>
</evidence>
<evidence type="ECO:0000259" key="6">
    <source>
        <dbReference type="PROSITE" id="PS50043"/>
    </source>
</evidence>
<dbReference type="SUPFAM" id="SSF52172">
    <property type="entry name" value="CheY-like"/>
    <property type="match status" value="1"/>
</dbReference>
<gene>
    <name evidence="8" type="ORF">FG87_04660</name>
</gene>
<dbReference type="Proteomes" id="UP000031364">
    <property type="component" value="Unassembled WGS sequence"/>
</dbReference>
<dbReference type="CDD" id="cd17535">
    <property type="entry name" value="REC_NarL-like"/>
    <property type="match status" value="1"/>
</dbReference>
<dbReference type="InterPro" id="IPR039420">
    <property type="entry name" value="WalR-like"/>
</dbReference>
<keyword evidence="2" id="KW-0805">Transcription regulation</keyword>